<accession>A0A2M8LHY4</accession>
<dbReference type="EMBL" id="PFEU01000007">
    <property type="protein sequence ID" value="PJE77044.1"/>
    <property type="molecule type" value="Genomic_DNA"/>
</dbReference>
<comment type="caution">
    <text evidence="2">The sequence shown here is derived from an EMBL/GenBank/DDBJ whole genome shotgun (WGS) entry which is preliminary data.</text>
</comment>
<gene>
    <name evidence="2" type="ORF">COV05_01330</name>
</gene>
<sequence>MTDLTLEKNGLKLRKALDWLKICRRTLRDAQQKLDQLHASHADAETVQAQREKIQKAESNLETAFKKYLPMVSKNGRERMSTFIDPFEALQSELATALAQNGMRIRHQRKKRERSE</sequence>
<evidence type="ECO:0000256" key="1">
    <source>
        <dbReference type="SAM" id="Coils"/>
    </source>
</evidence>
<protein>
    <submittedName>
        <fullName evidence="2">Uncharacterized protein</fullName>
    </submittedName>
</protein>
<proteinExistence type="predicted"/>
<evidence type="ECO:0000313" key="3">
    <source>
        <dbReference type="Proteomes" id="UP000231436"/>
    </source>
</evidence>
<feature type="coiled-coil region" evidence="1">
    <location>
        <begin position="20"/>
        <end position="67"/>
    </location>
</feature>
<reference evidence="3" key="1">
    <citation type="submission" date="2017-09" db="EMBL/GenBank/DDBJ databases">
        <title>Depth-based differentiation of microbial function through sediment-hosted aquifers and enrichment of novel symbionts in the deep terrestrial subsurface.</title>
        <authorList>
            <person name="Probst A.J."/>
            <person name="Ladd B."/>
            <person name="Jarett J.K."/>
            <person name="Geller-Mcgrath D.E."/>
            <person name="Sieber C.M.K."/>
            <person name="Emerson J.B."/>
            <person name="Anantharaman K."/>
            <person name="Thomas B.C."/>
            <person name="Malmstrom R."/>
            <person name="Stieglmeier M."/>
            <person name="Klingl A."/>
            <person name="Woyke T."/>
            <person name="Ryan C.M."/>
            <person name="Banfield J.F."/>
        </authorList>
    </citation>
    <scope>NUCLEOTIDE SEQUENCE [LARGE SCALE GENOMIC DNA]</scope>
</reference>
<dbReference type="AlphaFoldDB" id="A0A2M8LHY4"/>
<organism evidence="2 3">
    <name type="scientific">Candidatus Uhrbacteria bacterium CG10_big_fil_rev_8_21_14_0_10_48_16</name>
    <dbReference type="NCBI Taxonomy" id="1975038"/>
    <lineage>
        <taxon>Bacteria</taxon>
        <taxon>Candidatus Uhriibacteriota</taxon>
    </lineage>
</organism>
<dbReference type="Proteomes" id="UP000231436">
    <property type="component" value="Unassembled WGS sequence"/>
</dbReference>
<keyword evidence="1" id="KW-0175">Coiled coil</keyword>
<evidence type="ECO:0000313" key="2">
    <source>
        <dbReference type="EMBL" id="PJE77044.1"/>
    </source>
</evidence>
<name>A0A2M8LHY4_9BACT</name>